<comment type="caution">
    <text evidence="1">The sequence shown here is derived from an EMBL/GenBank/DDBJ whole genome shotgun (WGS) entry which is preliminary data.</text>
</comment>
<keyword evidence="2" id="KW-1185">Reference proteome</keyword>
<proteinExistence type="predicted"/>
<organism evidence="1 2">
    <name type="scientific">Lawsonibacter faecis</name>
    <dbReference type="NCBI Taxonomy" id="2763052"/>
    <lineage>
        <taxon>Bacteria</taxon>
        <taxon>Bacillati</taxon>
        <taxon>Bacillota</taxon>
        <taxon>Clostridia</taxon>
        <taxon>Eubacteriales</taxon>
        <taxon>Oscillospiraceae</taxon>
        <taxon>Lawsonibacter</taxon>
    </lineage>
</organism>
<evidence type="ECO:0008006" key="3">
    <source>
        <dbReference type="Google" id="ProtNLM"/>
    </source>
</evidence>
<protein>
    <recommendedName>
        <fullName evidence="3">DUF2383 domain-containing protein</fullName>
    </recommendedName>
</protein>
<reference evidence="1" key="1">
    <citation type="submission" date="2020-08" db="EMBL/GenBank/DDBJ databases">
        <title>Genome public.</title>
        <authorList>
            <person name="Liu C."/>
            <person name="Sun Q."/>
        </authorList>
    </citation>
    <scope>NUCLEOTIDE SEQUENCE</scope>
    <source>
        <strain evidence="1">NSJ-52</strain>
    </source>
</reference>
<gene>
    <name evidence="1" type="ORF">H8S62_12425</name>
</gene>
<sequence>MNGNTELLNFVYQNAQMGTVTLNQLDDIIDNDDFKRHMNAQLEGYRSMEEQAKKLLEENGCDEKGLTAFEKIRTYLMIDLQTLADKSASHVAEMMMIGSNMGVINAVKNLKKYDRAEKSIKNLMERLLKFEEDNIQQLKKFL</sequence>
<accession>A0A8J6JKQ0</accession>
<evidence type="ECO:0000313" key="1">
    <source>
        <dbReference type="EMBL" id="MBC5737813.1"/>
    </source>
</evidence>
<evidence type="ECO:0000313" key="2">
    <source>
        <dbReference type="Proteomes" id="UP000607645"/>
    </source>
</evidence>
<name>A0A8J6JKQ0_9FIRM</name>
<dbReference type="EMBL" id="JACOPQ010000009">
    <property type="protein sequence ID" value="MBC5737813.1"/>
    <property type="molecule type" value="Genomic_DNA"/>
</dbReference>
<dbReference type="RefSeq" id="WP_155151792.1">
    <property type="nucleotide sequence ID" value="NZ_JACOPQ010000009.1"/>
</dbReference>
<dbReference type="AlphaFoldDB" id="A0A8J6JKQ0"/>
<dbReference type="Proteomes" id="UP000607645">
    <property type="component" value="Unassembled WGS sequence"/>
</dbReference>